<dbReference type="Proteomes" id="UP001457197">
    <property type="component" value="Unassembled WGS sequence"/>
</dbReference>
<protein>
    <submittedName>
        <fullName evidence="1">Uncharacterized protein</fullName>
    </submittedName>
</protein>
<comment type="caution">
    <text evidence="1">The sequence shown here is derived from an EMBL/GenBank/DDBJ whole genome shotgun (WGS) entry which is preliminary data.</text>
</comment>
<dbReference type="EMBL" id="JBBMEO010000003">
    <property type="protein sequence ID" value="MEQ2361331.1"/>
    <property type="molecule type" value="Genomic_DNA"/>
</dbReference>
<gene>
    <name evidence="1" type="ORF">WMO44_04090</name>
</gene>
<sequence>MYYPGLEFYRVESAPRKYFRFHLVLAVREEAMILNANWFGLELPFRYYPCWLERLDWPMGYVYDPLNFERQEA</sequence>
<evidence type="ECO:0000313" key="1">
    <source>
        <dbReference type="EMBL" id="MEQ2361331.1"/>
    </source>
</evidence>
<reference evidence="1 2" key="1">
    <citation type="submission" date="2024-03" db="EMBL/GenBank/DDBJ databases">
        <title>Human intestinal bacterial collection.</title>
        <authorList>
            <person name="Pauvert C."/>
            <person name="Hitch T.C.A."/>
            <person name="Clavel T."/>
        </authorList>
    </citation>
    <scope>NUCLEOTIDE SEQUENCE [LARGE SCALE GENOMIC DNA]</scope>
    <source>
        <strain evidence="1 2">CLA-AA-H175</strain>
    </source>
</reference>
<name>A0ABV1AU96_9FIRM</name>
<keyword evidence="2" id="KW-1185">Reference proteome</keyword>
<evidence type="ECO:0000313" key="2">
    <source>
        <dbReference type="Proteomes" id="UP001457197"/>
    </source>
</evidence>
<organism evidence="1 2">
    <name type="scientific">Faecalibacterium tardum</name>
    <dbReference type="NCBI Taxonomy" id="3133156"/>
    <lineage>
        <taxon>Bacteria</taxon>
        <taxon>Bacillati</taxon>
        <taxon>Bacillota</taxon>
        <taxon>Clostridia</taxon>
        <taxon>Eubacteriales</taxon>
        <taxon>Oscillospiraceae</taxon>
        <taxon>Faecalibacterium</taxon>
    </lineage>
</organism>
<accession>A0ABV1AU96</accession>
<dbReference type="RefSeq" id="WP_349151836.1">
    <property type="nucleotide sequence ID" value="NZ_JBBMEO010000003.1"/>
</dbReference>
<proteinExistence type="predicted"/>